<keyword evidence="5" id="KW-0808">Transferase</keyword>
<name>A0A165EGA2_9BASI</name>
<evidence type="ECO:0000313" key="5">
    <source>
        <dbReference type="EMBL" id="KZT54810.1"/>
    </source>
</evidence>
<dbReference type="SFLD" id="SFLDG01151">
    <property type="entry name" value="Main.2:_Nu-like"/>
    <property type="match status" value="1"/>
</dbReference>
<dbReference type="Gene3D" id="1.20.1050.10">
    <property type="match status" value="1"/>
</dbReference>
<protein>
    <submittedName>
        <fullName evidence="5">Glutathione S-transferase</fullName>
    </submittedName>
</protein>
<dbReference type="InParanoid" id="A0A165EGA2"/>
<dbReference type="SUPFAM" id="SSF47616">
    <property type="entry name" value="GST C-terminal domain-like"/>
    <property type="match status" value="1"/>
</dbReference>
<dbReference type="Proteomes" id="UP000076842">
    <property type="component" value="Unassembled WGS sequence"/>
</dbReference>
<dbReference type="InterPro" id="IPR004045">
    <property type="entry name" value="Glutathione_S-Trfase_N"/>
</dbReference>
<dbReference type="InterPro" id="IPR010987">
    <property type="entry name" value="Glutathione-S-Trfase_C-like"/>
</dbReference>
<keyword evidence="6" id="KW-1185">Reference proteome</keyword>
<evidence type="ECO:0000259" key="4">
    <source>
        <dbReference type="PROSITE" id="PS50405"/>
    </source>
</evidence>
<dbReference type="InterPro" id="IPR004046">
    <property type="entry name" value="GST_C"/>
</dbReference>
<evidence type="ECO:0000256" key="1">
    <source>
        <dbReference type="ARBA" id="ARBA00007409"/>
    </source>
</evidence>
<dbReference type="AlphaFoldDB" id="A0A165EGA2"/>
<dbReference type="InterPro" id="IPR036282">
    <property type="entry name" value="Glutathione-S-Trfase_C_sf"/>
</dbReference>
<dbReference type="OrthoDB" id="422574at2759"/>
<dbReference type="PANTHER" id="PTHR44051:SF8">
    <property type="entry name" value="GLUTATHIONE S-TRANSFERASE GSTA"/>
    <property type="match status" value="1"/>
</dbReference>
<proteinExistence type="inferred from homology"/>
<evidence type="ECO:0000313" key="6">
    <source>
        <dbReference type="Proteomes" id="UP000076842"/>
    </source>
</evidence>
<dbReference type="SFLD" id="SFLDG00358">
    <property type="entry name" value="Main_(cytGST)"/>
    <property type="match status" value="1"/>
</dbReference>
<gene>
    <name evidence="5" type="ORF">CALCODRAFT_372031</name>
</gene>
<dbReference type="GO" id="GO:0016740">
    <property type="term" value="F:transferase activity"/>
    <property type="evidence" value="ECO:0007669"/>
    <property type="project" value="UniProtKB-KW"/>
</dbReference>
<accession>A0A165EGA2</accession>
<dbReference type="InterPro" id="IPR040079">
    <property type="entry name" value="Glutathione_S-Trfase"/>
</dbReference>
<evidence type="ECO:0000259" key="3">
    <source>
        <dbReference type="PROSITE" id="PS50404"/>
    </source>
</evidence>
<comment type="similarity">
    <text evidence="1 2">Belongs to the GST superfamily.</text>
</comment>
<dbReference type="Pfam" id="PF00043">
    <property type="entry name" value="GST_C"/>
    <property type="match status" value="1"/>
</dbReference>
<dbReference type="PROSITE" id="PS50405">
    <property type="entry name" value="GST_CTER"/>
    <property type="match status" value="1"/>
</dbReference>
<dbReference type="SUPFAM" id="SSF52833">
    <property type="entry name" value="Thioredoxin-like"/>
    <property type="match status" value="1"/>
</dbReference>
<dbReference type="SFLD" id="SFLDS00019">
    <property type="entry name" value="Glutathione_Transferase_(cytos"/>
    <property type="match status" value="1"/>
</dbReference>
<reference evidence="5 6" key="1">
    <citation type="journal article" date="2016" name="Mol. Biol. Evol.">
        <title>Comparative Genomics of Early-Diverging Mushroom-Forming Fungi Provides Insights into the Origins of Lignocellulose Decay Capabilities.</title>
        <authorList>
            <person name="Nagy L.G."/>
            <person name="Riley R."/>
            <person name="Tritt A."/>
            <person name="Adam C."/>
            <person name="Daum C."/>
            <person name="Floudas D."/>
            <person name="Sun H."/>
            <person name="Yadav J.S."/>
            <person name="Pangilinan J."/>
            <person name="Larsson K.H."/>
            <person name="Matsuura K."/>
            <person name="Barry K."/>
            <person name="Labutti K."/>
            <person name="Kuo R."/>
            <person name="Ohm R.A."/>
            <person name="Bhattacharya S.S."/>
            <person name="Shirouzu T."/>
            <person name="Yoshinaga Y."/>
            <person name="Martin F.M."/>
            <person name="Grigoriev I.V."/>
            <person name="Hibbett D.S."/>
        </authorList>
    </citation>
    <scope>NUCLEOTIDE SEQUENCE [LARGE SCALE GENOMIC DNA]</scope>
    <source>
        <strain evidence="5 6">HHB12733</strain>
    </source>
</reference>
<feature type="domain" description="GST N-terminal" evidence="3">
    <location>
        <begin position="10"/>
        <end position="99"/>
    </location>
</feature>
<dbReference type="InterPro" id="IPR036249">
    <property type="entry name" value="Thioredoxin-like_sf"/>
</dbReference>
<dbReference type="PROSITE" id="PS50404">
    <property type="entry name" value="GST_NTER"/>
    <property type="match status" value="1"/>
</dbReference>
<dbReference type="Pfam" id="PF02798">
    <property type="entry name" value="GST_N"/>
    <property type="match status" value="1"/>
</dbReference>
<dbReference type="EMBL" id="KV424006">
    <property type="protein sequence ID" value="KZT54810.1"/>
    <property type="molecule type" value="Genomic_DNA"/>
</dbReference>
<dbReference type="Gene3D" id="3.40.30.10">
    <property type="entry name" value="Glutaredoxin"/>
    <property type="match status" value="1"/>
</dbReference>
<organism evidence="5 6">
    <name type="scientific">Calocera cornea HHB12733</name>
    <dbReference type="NCBI Taxonomy" id="1353952"/>
    <lineage>
        <taxon>Eukaryota</taxon>
        <taxon>Fungi</taxon>
        <taxon>Dikarya</taxon>
        <taxon>Basidiomycota</taxon>
        <taxon>Agaricomycotina</taxon>
        <taxon>Dacrymycetes</taxon>
        <taxon>Dacrymycetales</taxon>
        <taxon>Dacrymycetaceae</taxon>
        <taxon>Calocera</taxon>
    </lineage>
</organism>
<feature type="domain" description="GST C-terminal" evidence="4">
    <location>
        <begin position="105"/>
        <end position="235"/>
    </location>
</feature>
<dbReference type="CDD" id="cd03048">
    <property type="entry name" value="GST_N_Ure2p_like"/>
    <property type="match status" value="1"/>
</dbReference>
<dbReference type="STRING" id="1353952.A0A165EGA2"/>
<evidence type="ECO:0000256" key="2">
    <source>
        <dbReference type="RuleBase" id="RU003494"/>
    </source>
</evidence>
<sequence>MADVKKPHFMLYTYDTPNGVKVSAYLEELKDVYGLTYEFHCMDLLSHEQKSDWFLKLNPNGRVPVLIDYASVANGGKEFVVFESAAILLYLAENYDTQYKYHFSDPALRSESLQWIFFSHGGIGPIQGQAHHFVRYAVDDIPYAKKRYLDETKRLYGVLNTRLEGRDYLVGSGKGTYSIADMNCVPWIRCWQWAGVDSIQPFPNVIAWMARIEARPAFQRGADVPFHAELPKTEQEAKEKIEMNQIWQGLK</sequence>
<dbReference type="PANTHER" id="PTHR44051">
    <property type="entry name" value="GLUTATHIONE S-TRANSFERASE-RELATED"/>
    <property type="match status" value="1"/>
</dbReference>